<reference evidence="2" key="1">
    <citation type="journal article" date="2019" name="Int. J. Syst. Evol. Microbiol.">
        <title>The Global Catalogue of Microorganisms (GCM) 10K type strain sequencing project: providing services to taxonomists for standard genome sequencing and annotation.</title>
        <authorList>
            <consortium name="The Broad Institute Genomics Platform"/>
            <consortium name="The Broad Institute Genome Sequencing Center for Infectious Disease"/>
            <person name="Wu L."/>
            <person name="Ma J."/>
        </authorList>
    </citation>
    <scope>NUCLEOTIDE SEQUENCE [LARGE SCALE GENOMIC DNA]</scope>
    <source>
        <strain evidence="2">JCM 17656</strain>
    </source>
</reference>
<evidence type="ECO:0000313" key="1">
    <source>
        <dbReference type="EMBL" id="GAA3527403.1"/>
    </source>
</evidence>
<gene>
    <name evidence="1" type="ORF">GCM10022295_06820</name>
</gene>
<dbReference type="EMBL" id="BAABCE010000001">
    <property type="protein sequence ID" value="GAA3527403.1"/>
    <property type="molecule type" value="Genomic_DNA"/>
</dbReference>
<organism evidence="1 2">
    <name type="scientific">Streptomyces osmaniensis</name>
    <dbReference type="NCBI Taxonomy" id="593134"/>
    <lineage>
        <taxon>Bacteria</taxon>
        <taxon>Bacillati</taxon>
        <taxon>Actinomycetota</taxon>
        <taxon>Actinomycetes</taxon>
        <taxon>Kitasatosporales</taxon>
        <taxon>Streptomycetaceae</taxon>
        <taxon>Streptomyces</taxon>
    </lineage>
</organism>
<keyword evidence="2" id="KW-1185">Reference proteome</keyword>
<protein>
    <submittedName>
        <fullName evidence="1">Uncharacterized protein</fullName>
    </submittedName>
</protein>
<comment type="caution">
    <text evidence="1">The sequence shown here is derived from an EMBL/GenBank/DDBJ whole genome shotgun (WGS) entry which is preliminary data.</text>
</comment>
<accession>A0ABP6V5Y7</accession>
<proteinExistence type="predicted"/>
<dbReference type="Proteomes" id="UP001500707">
    <property type="component" value="Unassembled WGS sequence"/>
</dbReference>
<name>A0ABP6V5Y7_9ACTN</name>
<sequence length="61" mass="6939">MTDVRVEQAELDRGVPMMYRDFGAYVRLAHDPQQIDEAAALALLCLRMPQLVGNLEVRRVP</sequence>
<evidence type="ECO:0000313" key="2">
    <source>
        <dbReference type="Proteomes" id="UP001500707"/>
    </source>
</evidence>